<keyword evidence="4" id="KW-1185">Reference proteome</keyword>
<accession>A0ABR4PQH2</accession>
<name>A0ABR4PQH2_9HELO</name>
<gene>
    <name evidence="3" type="ORF">PVAG01_02335</name>
</gene>
<evidence type="ECO:0000259" key="2">
    <source>
        <dbReference type="Pfam" id="PF00296"/>
    </source>
</evidence>
<dbReference type="InterPro" id="IPR036661">
    <property type="entry name" value="Luciferase-like_sf"/>
</dbReference>
<dbReference type="EMBL" id="JBFCZG010000002">
    <property type="protein sequence ID" value="KAL3425544.1"/>
    <property type="molecule type" value="Genomic_DNA"/>
</dbReference>
<keyword evidence="3" id="KW-0560">Oxidoreductase</keyword>
<evidence type="ECO:0000313" key="4">
    <source>
        <dbReference type="Proteomes" id="UP001629113"/>
    </source>
</evidence>
<organism evidence="3 4">
    <name type="scientific">Phlyctema vagabunda</name>
    <dbReference type="NCBI Taxonomy" id="108571"/>
    <lineage>
        <taxon>Eukaryota</taxon>
        <taxon>Fungi</taxon>
        <taxon>Dikarya</taxon>
        <taxon>Ascomycota</taxon>
        <taxon>Pezizomycotina</taxon>
        <taxon>Leotiomycetes</taxon>
        <taxon>Helotiales</taxon>
        <taxon>Dermateaceae</taxon>
        <taxon>Phlyctema</taxon>
    </lineage>
</organism>
<keyword evidence="3" id="KW-0503">Monooxygenase</keyword>
<dbReference type="PANTHER" id="PTHR30011:SF30">
    <property type="entry name" value="XENOBIOTIC COMPOUND MONOOXYGENASE, DSZA FAMILY (AFU_ORTHOLOGUE AFUA_6G01920)"/>
    <property type="match status" value="1"/>
</dbReference>
<dbReference type="Pfam" id="PF00296">
    <property type="entry name" value="Bac_luciferase"/>
    <property type="match status" value="1"/>
</dbReference>
<comment type="similarity">
    <text evidence="1">Belongs to the NtaA/SnaA/DszA monooxygenase family.</text>
</comment>
<sequence length="486" mass="54241">MAGSTNLEQDAPKKQIILNAFDFFAGSHLSHGQWRNPKDRGINKFTDLSYWTNLAQILERGDITSLFLADDYGQYDIYKESSETAIRGAAIWPKADPIIPISAMAAVTTNLSFALTGSTTYETPFTLARRYSTMDNLLKGRFGWNIVTSFQESGARLIGEEMVEHDKRYKIADDFVRILYKLWEGSWADDALNLDADREIYTNPDRVRYIHHDSEYFKLDGPHSVPPSPQRTPFLFQAGTSKAGIEFGALHAEAIFVAASSPYILAPRVKQIREAAAAAGRDPQSVKVVAILTPIIGHTHEEAVAKYEEAQKYASVETTLAFWSGNAGIDLSKLDLDKVIEPSDSSIDHRSHSLADAYTYRGTDIPPLTPRNIAKNIAIGADGPTPVGTAEEVADLIEQWIEIADLDGFNIAQVLSPASFEDVVDLLVPELRKRGRYPAKGESVGRTLRERIYGEGQSRLREDHIGYTYRHENSDRYAEQDKLPRK</sequence>
<dbReference type="SUPFAM" id="SSF51679">
    <property type="entry name" value="Bacterial luciferase-like"/>
    <property type="match status" value="1"/>
</dbReference>
<proteinExistence type="inferred from homology"/>
<evidence type="ECO:0000313" key="3">
    <source>
        <dbReference type="EMBL" id="KAL3425544.1"/>
    </source>
</evidence>
<reference evidence="3 4" key="1">
    <citation type="submission" date="2024-06" db="EMBL/GenBank/DDBJ databases">
        <title>Complete genome of Phlyctema vagabunda strain 19-DSS-EL-015.</title>
        <authorList>
            <person name="Fiorenzani C."/>
        </authorList>
    </citation>
    <scope>NUCLEOTIDE SEQUENCE [LARGE SCALE GENOMIC DNA]</scope>
    <source>
        <strain evidence="3 4">19-DSS-EL-015</strain>
    </source>
</reference>
<dbReference type="PIRSF" id="PIRSF000337">
    <property type="entry name" value="NTA_MOA"/>
    <property type="match status" value="1"/>
</dbReference>
<protein>
    <submittedName>
        <fullName evidence="3">DszA family Xenobiotic compound monooxygenase</fullName>
    </submittedName>
</protein>
<dbReference type="Proteomes" id="UP001629113">
    <property type="component" value="Unassembled WGS sequence"/>
</dbReference>
<dbReference type="InterPro" id="IPR016215">
    <property type="entry name" value="NTA_MOA"/>
</dbReference>
<comment type="caution">
    <text evidence="3">The sequence shown here is derived from an EMBL/GenBank/DDBJ whole genome shotgun (WGS) entry which is preliminary data.</text>
</comment>
<evidence type="ECO:0000256" key="1">
    <source>
        <dbReference type="ARBA" id="ARBA00033748"/>
    </source>
</evidence>
<dbReference type="InterPro" id="IPR051260">
    <property type="entry name" value="Diverse_substr_monoxygenases"/>
</dbReference>
<dbReference type="NCBIfam" id="TIGR03860">
    <property type="entry name" value="FMN_nitrolo"/>
    <property type="match status" value="1"/>
</dbReference>
<dbReference type="Gene3D" id="3.20.20.30">
    <property type="entry name" value="Luciferase-like domain"/>
    <property type="match status" value="1"/>
</dbReference>
<dbReference type="GO" id="GO:0004497">
    <property type="term" value="F:monooxygenase activity"/>
    <property type="evidence" value="ECO:0007669"/>
    <property type="project" value="UniProtKB-KW"/>
</dbReference>
<feature type="domain" description="Luciferase-like" evidence="2">
    <location>
        <begin position="44"/>
        <end position="402"/>
    </location>
</feature>
<dbReference type="PANTHER" id="PTHR30011">
    <property type="entry name" value="ALKANESULFONATE MONOOXYGENASE-RELATED"/>
    <property type="match status" value="1"/>
</dbReference>
<dbReference type="InterPro" id="IPR011251">
    <property type="entry name" value="Luciferase-like_dom"/>
</dbReference>